<dbReference type="RefSeq" id="WP_133821903.1">
    <property type="nucleotide sequence ID" value="NZ_SNZH01000029.1"/>
</dbReference>
<dbReference type="Pfam" id="PF00082">
    <property type="entry name" value="Peptidase_S8"/>
    <property type="match status" value="1"/>
</dbReference>
<keyword evidence="2 5" id="KW-0645">Protease</keyword>
<feature type="active site" description="Charge relay system" evidence="5">
    <location>
        <position position="513"/>
    </location>
</feature>
<dbReference type="InterPro" id="IPR015500">
    <property type="entry name" value="Peptidase_S8_subtilisin-rel"/>
</dbReference>
<dbReference type="InterPro" id="IPR000209">
    <property type="entry name" value="Peptidase_S8/S53_dom"/>
</dbReference>
<dbReference type="OrthoDB" id="614750at2"/>
<comment type="caution">
    <text evidence="8">The sequence shown here is derived from an EMBL/GenBank/DDBJ whole genome shotgun (WGS) entry which is preliminary data.</text>
</comment>
<comment type="similarity">
    <text evidence="1 5">Belongs to the peptidase S8 family.</text>
</comment>
<dbReference type="InterPro" id="IPR023828">
    <property type="entry name" value="Peptidase_S8_Ser-AS"/>
</dbReference>
<evidence type="ECO:0000256" key="5">
    <source>
        <dbReference type="PROSITE-ProRule" id="PRU01240"/>
    </source>
</evidence>
<dbReference type="InterPro" id="IPR008979">
    <property type="entry name" value="Galactose-bd-like_sf"/>
</dbReference>
<keyword evidence="9" id="KW-1185">Reference proteome</keyword>
<dbReference type="Gene3D" id="3.40.50.200">
    <property type="entry name" value="Peptidase S8/S53 domain"/>
    <property type="match status" value="1"/>
</dbReference>
<evidence type="ECO:0000259" key="7">
    <source>
        <dbReference type="Pfam" id="PF00082"/>
    </source>
</evidence>
<dbReference type="SUPFAM" id="SSF49785">
    <property type="entry name" value="Galactose-binding domain-like"/>
    <property type="match status" value="1"/>
</dbReference>
<dbReference type="PANTHER" id="PTHR43399:SF4">
    <property type="entry name" value="CELL WALL-ASSOCIATED PROTEASE"/>
    <property type="match status" value="1"/>
</dbReference>
<dbReference type="InterPro" id="IPR036852">
    <property type="entry name" value="Peptidase_S8/S53_dom_sf"/>
</dbReference>
<sequence length="728" mass="75905">MPYRLPPSLCRSLLGLALATAALPALAASWARIEPSQAAAARAAGVAVVEDYGSFLWVRGDAQRLRALGITDAAEALDAFGLQLGATRFDPLASYPDSLQQIAAETAPRLHLLQFHGPVKQAWLDSLGAQGVTAVQYLAPDAYVVWGSGENLARAAAGSREVRWAGEFRREWRHNGVTATAKRGNVRVWLYRPAQVDEAHLRLAGAEVLDRAPIDASFDEVRARADAATLDNLLQIPGVYAVLPLKTSGGNRGEVGDAISMNMFGSGGVPQAGYRARLTQAGVDGSGVIMANIDTGIFENNPSLVARMLPCTGSSCGGSASSSHGTHTAAIMAGDGGAGTAVNGFQRGLGMAPGARLVEQVYSPTFTQAGGLLKLMTQSYANGAVLSGNSWGPSASPVGYDGDTRQVDVGARDTDPALAGDQPLIYVLSIMNGYGGTSSQGSPDEAKNVITVGSTWGETGPGVPDTARLNSLSTNSGHGPALDTRRIPHLVAPGCEIDSAINATGYGLDCGTSMASPHVAGAAGLFVQKYRNDNGGATPSPALVKAALLASAQDLFGGNDADGIALVHRPDNKQGWGRLRTDRLLAQDATVWYYDQQTVLGSTGEVWKRDLRPVDPTKPVQVMLVYTDAPGHGLGGSQAAWNNDLDLLVFSDRVRFRGNVFDAAGNSATGGTADPRNNVEAVMLTPEQVGATLRVQVTAANINSDALPNSGDGTEQDFAIVCRNCRVP</sequence>
<feature type="signal peptide" evidence="6">
    <location>
        <begin position="1"/>
        <end position="27"/>
    </location>
</feature>
<evidence type="ECO:0000256" key="3">
    <source>
        <dbReference type="ARBA" id="ARBA00022801"/>
    </source>
</evidence>
<evidence type="ECO:0000256" key="1">
    <source>
        <dbReference type="ARBA" id="ARBA00011073"/>
    </source>
</evidence>
<dbReference type="AlphaFoldDB" id="A0A4R6YHS0"/>
<dbReference type="PANTHER" id="PTHR43399">
    <property type="entry name" value="SUBTILISIN-RELATED"/>
    <property type="match status" value="1"/>
</dbReference>
<evidence type="ECO:0000313" key="9">
    <source>
        <dbReference type="Proteomes" id="UP000295293"/>
    </source>
</evidence>
<dbReference type="EMBL" id="SNZH01000029">
    <property type="protein sequence ID" value="TDR36324.1"/>
    <property type="molecule type" value="Genomic_DNA"/>
</dbReference>
<gene>
    <name evidence="8" type="ORF">DFR29_1295</name>
</gene>
<evidence type="ECO:0000256" key="2">
    <source>
        <dbReference type="ARBA" id="ARBA00022670"/>
    </source>
</evidence>
<dbReference type="SUPFAM" id="SSF52743">
    <property type="entry name" value="Subtilisin-like"/>
    <property type="match status" value="1"/>
</dbReference>
<accession>A0A4R6YHS0</accession>
<feature type="active site" description="Charge relay system" evidence="5">
    <location>
        <position position="294"/>
    </location>
</feature>
<reference evidence="8 9" key="1">
    <citation type="submission" date="2019-03" db="EMBL/GenBank/DDBJ databases">
        <title>Genomic Encyclopedia of Type Strains, Phase IV (KMG-IV): sequencing the most valuable type-strain genomes for metagenomic binning, comparative biology and taxonomic classification.</title>
        <authorList>
            <person name="Goeker M."/>
        </authorList>
    </citation>
    <scope>NUCLEOTIDE SEQUENCE [LARGE SCALE GENOMIC DNA]</scope>
    <source>
        <strain evidence="8 9">DSM 21667</strain>
    </source>
</reference>
<keyword evidence="4 5" id="KW-0720">Serine protease</keyword>
<dbReference type="PROSITE" id="PS00138">
    <property type="entry name" value="SUBTILASE_SER"/>
    <property type="match status" value="1"/>
</dbReference>
<dbReference type="PROSITE" id="PS51892">
    <property type="entry name" value="SUBTILASE"/>
    <property type="match status" value="1"/>
</dbReference>
<evidence type="ECO:0000256" key="4">
    <source>
        <dbReference type="ARBA" id="ARBA00022825"/>
    </source>
</evidence>
<dbReference type="Proteomes" id="UP000295293">
    <property type="component" value="Unassembled WGS sequence"/>
</dbReference>
<feature type="active site" description="Charge relay system" evidence="5">
    <location>
        <position position="324"/>
    </location>
</feature>
<name>A0A4R6YHS0_9GAMM</name>
<feature type="domain" description="Peptidase S8/S53" evidence="7">
    <location>
        <begin position="285"/>
        <end position="577"/>
    </location>
</feature>
<organism evidence="8 9">
    <name type="scientific">Tahibacter aquaticus</name>
    <dbReference type="NCBI Taxonomy" id="520092"/>
    <lineage>
        <taxon>Bacteria</taxon>
        <taxon>Pseudomonadati</taxon>
        <taxon>Pseudomonadota</taxon>
        <taxon>Gammaproteobacteria</taxon>
        <taxon>Lysobacterales</taxon>
        <taxon>Rhodanobacteraceae</taxon>
        <taxon>Tahibacter</taxon>
    </lineage>
</organism>
<dbReference type="GO" id="GO:0004252">
    <property type="term" value="F:serine-type endopeptidase activity"/>
    <property type="evidence" value="ECO:0007669"/>
    <property type="project" value="UniProtKB-UniRule"/>
</dbReference>
<protein>
    <submittedName>
        <fullName evidence="8">Subtilase family protein</fullName>
    </submittedName>
</protein>
<evidence type="ECO:0000313" key="8">
    <source>
        <dbReference type="EMBL" id="TDR36324.1"/>
    </source>
</evidence>
<evidence type="ECO:0000256" key="6">
    <source>
        <dbReference type="SAM" id="SignalP"/>
    </source>
</evidence>
<dbReference type="InterPro" id="IPR051048">
    <property type="entry name" value="Peptidase_S8/S53_subtilisin"/>
</dbReference>
<proteinExistence type="inferred from homology"/>
<dbReference type="Gene3D" id="2.60.120.380">
    <property type="match status" value="1"/>
</dbReference>
<feature type="chain" id="PRO_5020581249" evidence="6">
    <location>
        <begin position="28"/>
        <end position="728"/>
    </location>
</feature>
<dbReference type="PRINTS" id="PR00723">
    <property type="entry name" value="SUBTILISIN"/>
</dbReference>
<keyword evidence="3 5" id="KW-0378">Hydrolase</keyword>
<dbReference type="GO" id="GO:0006508">
    <property type="term" value="P:proteolysis"/>
    <property type="evidence" value="ECO:0007669"/>
    <property type="project" value="UniProtKB-KW"/>
</dbReference>
<keyword evidence="6" id="KW-0732">Signal</keyword>